<comment type="caution">
    <text evidence="4">The sequence shown here is derived from an EMBL/GenBank/DDBJ whole genome shotgun (WGS) entry which is preliminary data.</text>
</comment>
<dbReference type="GO" id="GO:0005525">
    <property type="term" value="F:GTP binding"/>
    <property type="evidence" value="ECO:0007669"/>
    <property type="project" value="InterPro"/>
</dbReference>
<dbReference type="Proteomes" id="UP000572635">
    <property type="component" value="Unassembled WGS sequence"/>
</dbReference>
<keyword evidence="4" id="KW-0132">Cell division</keyword>
<feature type="domain" description="G" evidence="3">
    <location>
        <begin position="368"/>
        <end position="485"/>
    </location>
</feature>
<dbReference type="AlphaFoldDB" id="A0A7W8QRS0"/>
<sequence length="853" mass="90213">MTTQRNPAHTGEEPDAPEGAGQREEAPRAASDGWSGYIVPTGGADAGWLPREGDGPFPSARRGPDRSYPELRRAVDERTDDREEDAEDAAEEPRAAAEDGSEPPAGTAAGPRPAEAGGDADAGAEPAAPARRGRHAAPRRAEQGRGPAEAPRTEGAHERPQDDRPPEDADAPEPEDAPRQGQGAADGDMDDPEDLAGWVGSLTEAVDSDTRIAGRRTGEIPIVRPLPEPDAEDAGTGADTAADPERPEPADDGPFAAGPRPAEEPEAGAAEQDGPGGDAAVPEPEEPEPWTPATALSADDDEYRPDTREHWQPHPEISRAELVARLDGLAAAVEIGGEDIAPERAAAARHMLNHAGARLRLSADHTVVALAGGTGSGKSSLFNAVCGLEFSRVGITRPTTSAAHACVWGTEGADELLDWVGVPPRHRHSRTSELDRDDSELSGLILLDLPDHDSVRAVHTAEADRLIGAADLLVWVLDPQKYADAAVHHRYLAEMSGYGAVTVAVLNQVDRVEPDELEELLTDLRRLLETESGVHPRVLTTSTLTGHGIRELRELLTETVAGRRAAVDRLVADLEGVVEEFEPYRAPRGSAPEEVPEPDRRRLAARLLEACGTDALADAVETRHARRGTRRVGWPVTRWAGRLRRDPVRAAGMDFLRDSSPDAAMRPVAPQRAEVEKAAVSTADAVASGLPAPWPKRLRAAARSGTEGLPEVLGSEVAAALPADVAEPSWWGAVRALQYTLVAAAGAALAWFAVLLVSWLAGGLTGLAFLDSPVFLGLAAAIAVAALLAGWLTSVGCRNLVSDAAAKEREATEAACAERVEAVAEEHVIAPVERELARYRSFETALAEARGEV</sequence>
<evidence type="ECO:0000313" key="4">
    <source>
        <dbReference type="EMBL" id="MBB5435256.1"/>
    </source>
</evidence>
<feature type="compositionally biased region" description="Low complexity" evidence="1">
    <location>
        <begin position="102"/>
        <end position="130"/>
    </location>
</feature>
<keyword evidence="2" id="KW-0472">Membrane</keyword>
<dbReference type="RefSeq" id="WP_184397945.1">
    <property type="nucleotide sequence ID" value="NZ_JACHDB010000002.1"/>
</dbReference>
<feature type="compositionally biased region" description="Low complexity" evidence="1">
    <location>
        <begin position="267"/>
        <end position="282"/>
    </location>
</feature>
<dbReference type="InterPro" id="IPR006073">
    <property type="entry name" value="GTP-bd"/>
</dbReference>
<feature type="transmembrane region" description="Helical" evidence="2">
    <location>
        <begin position="774"/>
        <end position="792"/>
    </location>
</feature>
<dbReference type="InterPro" id="IPR005662">
    <property type="entry name" value="GTPase_Era-like"/>
</dbReference>
<feature type="compositionally biased region" description="Basic and acidic residues" evidence="1">
    <location>
        <begin position="208"/>
        <end position="218"/>
    </location>
</feature>
<gene>
    <name evidence="4" type="ORF">HDA36_005404</name>
</gene>
<dbReference type="PANTHER" id="PTHR42698:SF1">
    <property type="entry name" value="GTPASE ERA, MITOCHONDRIAL"/>
    <property type="match status" value="1"/>
</dbReference>
<dbReference type="EMBL" id="JACHDB010000002">
    <property type="protein sequence ID" value="MBB5435256.1"/>
    <property type="molecule type" value="Genomic_DNA"/>
</dbReference>
<proteinExistence type="predicted"/>
<evidence type="ECO:0000256" key="1">
    <source>
        <dbReference type="SAM" id="MobiDB-lite"/>
    </source>
</evidence>
<name>A0A7W8QRS0_9ACTN</name>
<dbReference type="GO" id="GO:0043024">
    <property type="term" value="F:ribosomal small subunit binding"/>
    <property type="evidence" value="ECO:0007669"/>
    <property type="project" value="TreeGrafter"/>
</dbReference>
<protein>
    <submittedName>
        <fullName evidence="4">GTP-binding protein EngB required for normal cell division</fullName>
    </submittedName>
</protein>
<dbReference type="Gene3D" id="3.40.50.300">
    <property type="entry name" value="P-loop containing nucleotide triphosphate hydrolases"/>
    <property type="match status" value="1"/>
</dbReference>
<evidence type="ECO:0000256" key="2">
    <source>
        <dbReference type="SAM" id="Phobius"/>
    </source>
</evidence>
<dbReference type="PANTHER" id="PTHR42698">
    <property type="entry name" value="GTPASE ERA"/>
    <property type="match status" value="1"/>
</dbReference>
<keyword evidence="2" id="KW-1133">Transmembrane helix</keyword>
<organism evidence="4 5">
    <name type="scientific">Nocardiopsis composta</name>
    <dbReference type="NCBI Taxonomy" id="157465"/>
    <lineage>
        <taxon>Bacteria</taxon>
        <taxon>Bacillati</taxon>
        <taxon>Actinomycetota</taxon>
        <taxon>Actinomycetes</taxon>
        <taxon>Streptosporangiales</taxon>
        <taxon>Nocardiopsidaceae</taxon>
        <taxon>Nocardiopsis</taxon>
    </lineage>
</organism>
<dbReference type="GO" id="GO:0005829">
    <property type="term" value="C:cytosol"/>
    <property type="evidence" value="ECO:0007669"/>
    <property type="project" value="TreeGrafter"/>
</dbReference>
<keyword evidence="2" id="KW-0812">Transmembrane</keyword>
<dbReference type="GO" id="GO:0051301">
    <property type="term" value="P:cell division"/>
    <property type="evidence" value="ECO:0007669"/>
    <property type="project" value="UniProtKB-KW"/>
</dbReference>
<dbReference type="SUPFAM" id="SSF52540">
    <property type="entry name" value="P-loop containing nucleoside triphosphate hydrolases"/>
    <property type="match status" value="1"/>
</dbReference>
<feature type="compositionally biased region" description="Basic and acidic residues" evidence="1">
    <location>
        <begin position="304"/>
        <end position="316"/>
    </location>
</feature>
<accession>A0A7W8QRS0</accession>
<dbReference type="InterPro" id="IPR027417">
    <property type="entry name" value="P-loop_NTPase"/>
</dbReference>
<dbReference type="CDD" id="cd11383">
    <property type="entry name" value="YfjP"/>
    <property type="match status" value="1"/>
</dbReference>
<evidence type="ECO:0000313" key="5">
    <source>
        <dbReference type="Proteomes" id="UP000572635"/>
    </source>
</evidence>
<reference evidence="4 5" key="1">
    <citation type="submission" date="2020-08" db="EMBL/GenBank/DDBJ databases">
        <title>Sequencing the genomes of 1000 actinobacteria strains.</title>
        <authorList>
            <person name="Klenk H.-P."/>
        </authorList>
    </citation>
    <scope>NUCLEOTIDE SEQUENCE [LARGE SCALE GENOMIC DNA]</scope>
    <source>
        <strain evidence="4 5">DSM 44551</strain>
    </source>
</reference>
<dbReference type="Pfam" id="PF01926">
    <property type="entry name" value="MMR_HSR1"/>
    <property type="match status" value="1"/>
</dbReference>
<keyword evidence="5" id="KW-1185">Reference proteome</keyword>
<feature type="compositionally biased region" description="Basic and acidic residues" evidence="1">
    <location>
        <begin position="62"/>
        <end position="81"/>
    </location>
</feature>
<dbReference type="GO" id="GO:0000028">
    <property type="term" value="P:ribosomal small subunit assembly"/>
    <property type="evidence" value="ECO:0007669"/>
    <property type="project" value="TreeGrafter"/>
</dbReference>
<feature type="transmembrane region" description="Helical" evidence="2">
    <location>
        <begin position="739"/>
        <end position="762"/>
    </location>
</feature>
<keyword evidence="4" id="KW-0131">Cell cycle</keyword>
<feature type="compositionally biased region" description="Basic and acidic residues" evidence="1">
    <location>
        <begin position="151"/>
        <end position="167"/>
    </location>
</feature>
<feature type="region of interest" description="Disordered" evidence="1">
    <location>
        <begin position="1"/>
        <end position="316"/>
    </location>
</feature>
<evidence type="ECO:0000259" key="3">
    <source>
        <dbReference type="Pfam" id="PF01926"/>
    </source>
</evidence>
<dbReference type="GO" id="GO:0019843">
    <property type="term" value="F:rRNA binding"/>
    <property type="evidence" value="ECO:0007669"/>
    <property type="project" value="TreeGrafter"/>
</dbReference>